<feature type="non-terminal residue" evidence="3">
    <location>
        <position position="170"/>
    </location>
</feature>
<feature type="region of interest" description="Disordered" evidence="2">
    <location>
        <begin position="1"/>
        <end position="63"/>
    </location>
</feature>
<name>A0A4P9W0L0_9FUNG</name>
<dbReference type="AlphaFoldDB" id="A0A4P9W0L0"/>
<feature type="coiled-coil region" evidence="1">
    <location>
        <begin position="78"/>
        <end position="154"/>
    </location>
</feature>
<evidence type="ECO:0000313" key="4">
    <source>
        <dbReference type="Proteomes" id="UP000269721"/>
    </source>
</evidence>
<gene>
    <name evidence="3" type="ORF">BDK51DRAFT_34882</name>
</gene>
<dbReference type="EMBL" id="KZ998862">
    <property type="protein sequence ID" value="RKO85669.1"/>
    <property type="molecule type" value="Genomic_DNA"/>
</dbReference>
<dbReference type="OrthoDB" id="2163025at2759"/>
<evidence type="ECO:0000256" key="1">
    <source>
        <dbReference type="SAM" id="Coils"/>
    </source>
</evidence>
<protein>
    <submittedName>
        <fullName evidence="3">Uncharacterized protein</fullName>
    </submittedName>
</protein>
<accession>A0A4P9W0L0</accession>
<organism evidence="3 4">
    <name type="scientific">Blyttiomyces helicus</name>
    <dbReference type="NCBI Taxonomy" id="388810"/>
    <lineage>
        <taxon>Eukaryota</taxon>
        <taxon>Fungi</taxon>
        <taxon>Fungi incertae sedis</taxon>
        <taxon>Chytridiomycota</taxon>
        <taxon>Chytridiomycota incertae sedis</taxon>
        <taxon>Chytridiomycetes</taxon>
        <taxon>Chytridiomycetes incertae sedis</taxon>
        <taxon>Blyttiomyces</taxon>
    </lineage>
</organism>
<keyword evidence="4" id="KW-1185">Reference proteome</keyword>
<evidence type="ECO:0000256" key="2">
    <source>
        <dbReference type="SAM" id="MobiDB-lite"/>
    </source>
</evidence>
<reference evidence="4" key="1">
    <citation type="journal article" date="2018" name="Nat. Microbiol.">
        <title>Leveraging single-cell genomics to expand the fungal tree of life.</title>
        <authorList>
            <person name="Ahrendt S.R."/>
            <person name="Quandt C.A."/>
            <person name="Ciobanu D."/>
            <person name="Clum A."/>
            <person name="Salamov A."/>
            <person name="Andreopoulos B."/>
            <person name="Cheng J.F."/>
            <person name="Woyke T."/>
            <person name="Pelin A."/>
            <person name="Henrissat B."/>
            <person name="Reynolds N.K."/>
            <person name="Benny G.L."/>
            <person name="Smith M.E."/>
            <person name="James T.Y."/>
            <person name="Grigoriev I.V."/>
        </authorList>
    </citation>
    <scope>NUCLEOTIDE SEQUENCE [LARGE SCALE GENOMIC DNA]</scope>
</reference>
<feature type="compositionally biased region" description="Pro residues" evidence="2">
    <location>
        <begin position="12"/>
        <end position="21"/>
    </location>
</feature>
<dbReference type="Proteomes" id="UP000269721">
    <property type="component" value="Unassembled WGS sequence"/>
</dbReference>
<evidence type="ECO:0000313" key="3">
    <source>
        <dbReference type="EMBL" id="RKO85669.1"/>
    </source>
</evidence>
<sequence length="170" mass="18679">MEDATLAWLCPTPDPSLPARPRPAKIPGLPSRTTRSHPRPARRAPAQPHPERAPGPPCTFATLRPDDRRRLATLVQRLASAEAQKLRLADAVEELRTAREGIASELAKCIETNVGIAGEKEELSRKLQNAQTLLSQYEQELQNTKAKIQSLQQEQGPAVEVGVWRDDASG</sequence>
<proteinExistence type="predicted"/>
<keyword evidence="1" id="KW-0175">Coiled coil</keyword>